<protein>
    <submittedName>
        <fullName evidence="10">Capsular biosynthesis protein</fullName>
    </submittedName>
</protein>
<dbReference type="GO" id="GO:0004713">
    <property type="term" value="F:protein tyrosine kinase activity"/>
    <property type="evidence" value="ECO:0007669"/>
    <property type="project" value="TreeGrafter"/>
</dbReference>
<feature type="transmembrane region" description="Helical" evidence="7">
    <location>
        <begin position="21"/>
        <end position="43"/>
    </location>
</feature>
<dbReference type="Proteomes" id="UP000284219">
    <property type="component" value="Unassembled WGS sequence"/>
</dbReference>
<evidence type="ECO:0000256" key="6">
    <source>
        <dbReference type="ARBA" id="ARBA00023136"/>
    </source>
</evidence>
<feature type="transmembrane region" description="Helical" evidence="7">
    <location>
        <begin position="179"/>
        <end position="199"/>
    </location>
</feature>
<dbReference type="InterPro" id="IPR032807">
    <property type="entry name" value="GNVR"/>
</dbReference>
<keyword evidence="4 7" id="KW-0812">Transmembrane</keyword>
<dbReference type="Pfam" id="PF13807">
    <property type="entry name" value="GNVR"/>
    <property type="match status" value="1"/>
</dbReference>
<keyword evidence="11" id="KW-1185">Reference proteome</keyword>
<feature type="domain" description="Polysaccharide chain length determinant N-terminal" evidence="8">
    <location>
        <begin position="7"/>
        <end position="97"/>
    </location>
</feature>
<proteinExistence type="inferred from homology"/>
<keyword evidence="6 7" id="KW-0472">Membrane</keyword>
<dbReference type="RefSeq" id="WP_120190587.1">
    <property type="nucleotide sequence ID" value="NZ_MCHY01000009.1"/>
</dbReference>
<accession>A0A419SH41</accession>
<dbReference type="OrthoDB" id="2360475at2"/>
<evidence type="ECO:0000256" key="1">
    <source>
        <dbReference type="ARBA" id="ARBA00004651"/>
    </source>
</evidence>
<keyword evidence="5 7" id="KW-1133">Transmembrane helix</keyword>
<evidence type="ECO:0000313" key="10">
    <source>
        <dbReference type="EMBL" id="RKD23098.1"/>
    </source>
</evidence>
<comment type="similarity">
    <text evidence="2">Belongs to the CpsC/CapA family.</text>
</comment>
<feature type="domain" description="Tyrosine-protein kinase G-rich" evidence="9">
    <location>
        <begin position="146"/>
        <end position="198"/>
    </location>
</feature>
<dbReference type="AlphaFoldDB" id="A0A419SH41"/>
<evidence type="ECO:0000256" key="3">
    <source>
        <dbReference type="ARBA" id="ARBA00022475"/>
    </source>
</evidence>
<evidence type="ECO:0000256" key="7">
    <source>
        <dbReference type="SAM" id="Phobius"/>
    </source>
</evidence>
<dbReference type="EMBL" id="MCHY01000009">
    <property type="protein sequence ID" value="RKD23098.1"/>
    <property type="molecule type" value="Genomic_DNA"/>
</dbReference>
<comment type="caution">
    <text evidence="10">The sequence shown here is derived from an EMBL/GenBank/DDBJ whole genome shotgun (WGS) entry which is preliminary data.</text>
</comment>
<dbReference type="GO" id="GO:0005886">
    <property type="term" value="C:plasma membrane"/>
    <property type="evidence" value="ECO:0007669"/>
    <property type="project" value="UniProtKB-SubCell"/>
</dbReference>
<sequence>MENQETTIELRELFEILKKRMLIIILVPLIAALTSGLVSFFALTPIYEASTQILVNKSQHQEAASPSMNDIQSDLKLIETYNVIFKSPRILEPAIRNMSLDLTPNQLSGKVKVSAVQGSQVMAISVEDPDPAMAVTIANGIAATFQQEIKPIMNVDNVQILSEAKVADKPSPIKPKSSLNIAIAFVVGLMTAVGIAFLLEYLDNTVKTEQDVEQILELTVLASISTVDPKMEQKAQNQSTSVMGGNQLEL</sequence>
<dbReference type="Pfam" id="PF02706">
    <property type="entry name" value="Wzz"/>
    <property type="match status" value="1"/>
</dbReference>
<dbReference type="InterPro" id="IPR050445">
    <property type="entry name" value="Bact_polysacc_biosynth/exp"/>
</dbReference>
<dbReference type="InterPro" id="IPR003856">
    <property type="entry name" value="LPS_length_determ_N"/>
</dbReference>
<comment type="subcellular location">
    <subcellularLocation>
        <location evidence="1">Cell membrane</location>
        <topology evidence="1">Multi-pass membrane protein</topology>
    </subcellularLocation>
</comment>
<dbReference type="PANTHER" id="PTHR32309">
    <property type="entry name" value="TYROSINE-PROTEIN KINASE"/>
    <property type="match status" value="1"/>
</dbReference>
<reference evidence="10 11" key="1">
    <citation type="submission" date="2016-08" db="EMBL/GenBank/DDBJ databases">
        <title>Novel Firmicute Genomes.</title>
        <authorList>
            <person name="Poppleton D.I."/>
            <person name="Gribaldo S."/>
        </authorList>
    </citation>
    <scope>NUCLEOTIDE SEQUENCE [LARGE SCALE GENOMIC DNA]</scope>
    <source>
        <strain evidence="10 11">RAOx-1</strain>
    </source>
</reference>
<evidence type="ECO:0000256" key="5">
    <source>
        <dbReference type="ARBA" id="ARBA00022989"/>
    </source>
</evidence>
<keyword evidence="3" id="KW-1003">Cell membrane</keyword>
<name>A0A419SH41_9BACL</name>
<evidence type="ECO:0000256" key="4">
    <source>
        <dbReference type="ARBA" id="ARBA00022692"/>
    </source>
</evidence>
<organism evidence="10 11">
    <name type="scientific">Ammoniphilus oxalaticus</name>
    <dbReference type="NCBI Taxonomy" id="66863"/>
    <lineage>
        <taxon>Bacteria</taxon>
        <taxon>Bacillati</taxon>
        <taxon>Bacillota</taxon>
        <taxon>Bacilli</taxon>
        <taxon>Bacillales</taxon>
        <taxon>Paenibacillaceae</taxon>
        <taxon>Aneurinibacillus group</taxon>
        <taxon>Ammoniphilus</taxon>
    </lineage>
</organism>
<gene>
    <name evidence="10" type="ORF">BEP19_12800</name>
</gene>
<evidence type="ECO:0000259" key="8">
    <source>
        <dbReference type="Pfam" id="PF02706"/>
    </source>
</evidence>
<dbReference type="PANTHER" id="PTHR32309:SF13">
    <property type="entry name" value="FERRIC ENTEROBACTIN TRANSPORT PROTEIN FEPE"/>
    <property type="match status" value="1"/>
</dbReference>
<evidence type="ECO:0000259" key="9">
    <source>
        <dbReference type="Pfam" id="PF13807"/>
    </source>
</evidence>
<evidence type="ECO:0000313" key="11">
    <source>
        <dbReference type="Proteomes" id="UP000284219"/>
    </source>
</evidence>
<evidence type="ECO:0000256" key="2">
    <source>
        <dbReference type="ARBA" id="ARBA00006683"/>
    </source>
</evidence>